<protein>
    <submittedName>
        <fullName evidence="1">Uncharacterized protein</fullName>
    </submittedName>
</protein>
<dbReference type="AlphaFoldDB" id="A0A0G1RTK1"/>
<organism evidence="1 2">
    <name type="scientific">Candidatus Beckwithbacteria bacterium GW2011_GWB1_47_15</name>
    <dbReference type="NCBI Taxonomy" id="1618371"/>
    <lineage>
        <taxon>Bacteria</taxon>
        <taxon>Candidatus Beckwithiibacteriota</taxon>
    </lineage>
</organism>
<proteinExistence type="predicted"/>
<comment type="caution">
    <text evidence="1">The sequence shown here is derived from an EMBL/GenBank/DDBJ whole genome shotgun (WGS) entry which is preliminary data.</text>
</comment>
<gene>
    <name evidence="1" type="ORF">UX85_C0011G0006</name>
</gene>
<evidence type="ECO:0000313" key="2">
    <source>
        <dbReference type="Proteomes" id="UP000033860"/>
    </source>
</evidence>
<name>A0A0G1RTK1_9BACT</name>
<dbReference type="EMBL" id="LCNT01000011">
    <property type="protein sequence ID" value="KKU60431.1"/>
    <property type="molecule type" value="Genomic_DNA"/>
</dbReference>
<dbReference type="Proteomes" id="UP000033860">
    <property type="component" value="Unassembled WGS sequence"/>
</dbReference>
<accession>A0A0G1RTK1</accession>
<sequence>MVCAAGGGEEALEGNKMNIKRVGEYGQRYKDEFLISDLGVKAQLLGDWHEGLNFFFRKSFYRGRKDEISDVFRERALEVIQEFDLRNNIRKFKPSEFNKLLKQNRVNNRVDRRMICQSIELIKGKGGLNIVSYSVEQIKKDEVAGVYDELCKIYGVADKIATFFLRDLAIVFGLEGKIDEQDYIYFQPIDTWVRQVAERLKIIDERENNADTIKEKIISATLSEGVSPLLFNAGAWYIGKHSFDLLFNNE</sequence>
<reference evidence="1 2" key="1">
    <citation type="journal article" date="2015" name="Nature">
        <title>rRNA introns, odd ribosomes, and small enigmatic genomes across a large radiation of phyla.</title>
        <authorList>
            <person name="Brown C.T."/>
            <person name="Hug L.A."/>
            <person name="Thomas B.C."/>
            <person name="Sharon I."/>
            <person name="Castelle C.J."/>
            <person name="Singh A."/>
            <person name="Wilkins M.J."/>
            <person name="Williams K.H."/>
            <person name="Banfield J.F."/>
        </authorList>
    </citation>
    <scope>NUCLEOTIDE SEQUENCE [LARGE SCALE GENOMIC DNA]</scope>
</reference>
<evidence type="ECO:0000313" key="1">
    <source>
        <dbReference type="EMBL" id="KKU60431.1"/>
    </source>
</evidence>